<comment type="caution">
    <text evidence="1">The sequence shown here is derived from an EMBL/GenBank/DDBJ whole genome shotgun (WGS) entry which is preliminary data.</text>
</comment>
<name>A0A418YMY0_9SPHN</name>
<dbReference type="Proteomes" id="UP000283469">
    <property type="component" value="Unassembled WGS sequence"/>
</dbReference>
<dbReference type="OrthoDB" id="7585309at2"/>
<evidence type="ECO:0000313" key="2">
    <source>
        <dbReference type="Proteomes" id="UP000283469"/>
    </source>
</evidence>
<organism evidence="1 2">
    <name type="scientific">Sphingobium terrigena</name>
    <dbReference type="NCBI Taxonomy" id="2304063"/>
    <lineage>
        <taxon>Bacteria</taxon>
        <taxon>Pseudomonadati</taxon>
        <taxon>Pseudomonadota</taxon>
        <taxon>Alphaproteobacteria</taxon>
        <taxon>Sphingomonadales</taxon>
        <taxon>Sphingomonadaceae</taxon>
        <taxon>Sphingobium</taxon>
    </lineage>
</organism>
<protein>
    <submittedName>
        <fullName evidence="1">Uncharacterized protein</fullName>
    </submittedName>
</protein>
<reference evidence="1 2" key="1">
    <citation type="submission" date="2018-08" db="EMBL/GenBank/DDBJ databases">
        <title>Sphingobium sp. EO9.</title>
        <authorList>
            <person name="Park Y."/>
            <person name="Kim K.H."/>
            <person name="Jeon C.O."/>
        </authorList>
    </citation>
    <scope>NUCLEOTIDE SEQUENCE [LARGE SCALE GENOMIC DNA]</scope>
    <source>
        <strain evidence="1 2">EO9</strain>
    </source>
</reference>
<dbReference type="RefSeq" id="WP_096063962.1">
    <property type="nucleotide sequence ID" value="NZ_QVRA01000025.1"/>
</dbReference>
<evidence type="ECO:0000313" key="1">
    <source>
        <dbReference type="EMBL" id="RJG52525.1"/>
    </source>
</evidence>
<gene>
    <name evidence="1" type="ORF">D0Z70_19545</name>
</gene>
<proteinExistence type="predicted"/>
<dbReference type="EMBL" id="QVRA01000025">
    <property type="protein sequence ID" value="RJG52525.1"/>
    <property type="molecule type" value="Genomic_DNA"/>
</dbReference>
<accession>A0A418YMY0</accession>
<sequence>MIEELARHRCTGDDGTPLFVVEHRHLFTSQGGVGARQHRGSAWTTLLNGEPVRYIDNRTFEVIATGELLAHDPQRCDCAPAVRIATRDGSKENMAGQT</sequence>
<dbReference type="AlphaFoldDB" id="A0A418YMY0"/>
<keyword evidence="2" id="KW-1185">Reference proteome</keyword>